<evidence type="ECO:0000313" key="1">
    <source>
        <dbReference type="EMBL" id="MEB3751048.1"/>
    </source>
</evidence>
<dbReference type="EMBL" id="JPYA02000002">
    <property type="protein sequence ID" value="MEB3751048.1"/>
    <property type="molecule type" value="Genomic_DNA"/>
</dbReference>
<protein>
    <submittedName>
        <fullName evidence="1">IS701 family transposase ISBsm1</fullName>
    </submittedName>
</protein>
<name>A0ABU6BGF6_9BACL</name>
<accession>A0ABU6BGF6</accession>
<dbReference type="Proteomes" id="UP000029267">
    <property type="component" value="Unassembled WGS sequence"/>
</dbReference>
<proteinExistence type="predicted"/>
<comment type="caution">
    <text evidence="1">The sequence shown here is derived from an EMBL/GenBank/DDBJ whole genome shotgun (WGS) entry which is preliminary data.</text>
</comment>
<keyword evidence="2" id="KW-1185">Reference proteome</keyword>
<reference evidence="1 2" key="1">
    <citation type="journal article" date="2014" name="Genome Announc.">
        <title>Draft Genome Sequence of Geobacillus icigianus Strain G1w1T Isolated from Hot Springs in the Valley of Geysers, Kamchatka (Russian Federation).</title>
        <authorList>
            <person name="Bryanskaya A.V."/>
            <person name="Rozanov A.S."/>
            <person name="Logacheva M.D."/>
            <person name="Kotenko A.V."/>
            <person name="Peltek S.E."/>
        </authorList>
    </citation>
    <scope>NUCLEOTIDE SEQUENCE [LARGE SCALE GENOMIC DNA]</scope>
    <source>
        <strain evidence="1 2">G1w1</strain>
    </source>
</reference>
<evidence type="ECO:0000313" key="2">
    <source>
        <dbReference type="Proteomes" id="UP000029267"/>
    </source>
</evidence>
<sequence>MYVWYPFQMPREACLKQGFHVIAMLKTNRILYPKGIAVQAKEFARYIAPNDTRLVTVGNELDRVYRYEGALNGLDDAVVLLAWKADQPMTPDHFHVVFDTNRELGDEDILLDDAQHWTIRQAKDWLKSGATRVRHVRTVKRDGAVVLFSCVSSIAESQQDLSSGLELLLSWKGHSLVEFICNTADQDIPINVIKKQLHVA</sequence>
<organism evidence="1 2">
    <name type="scientific">Geobacillus icigianus</name>
    <dbReference type="NCBI Taxonomy" id="1430331"/>
    <lineage>
        <taxon>Bacteria</taxon>
        <taxon>Bacillati</taxon>
        <taxon>Bacillota</taxon>
        <taxon>Bacilli</taxon>
        <taxon>Bacillales</taxon>
        <taxon>Anoxybacillaceae</taxon>
        <taxon>Geobacillus</taxon>
    </lineage>
</organism>
<gene>
    <name evidence="1" type="ORF">EP10_001889</name>
</gene>